<dbReference type="SUPFAM" id="SSF48179">
    <property type="entry name" value="6-phosphogluconate dehydrogenase C-terminal domain-like"/>
    <property type="match status" value="1"/>
</dbReference>
<dbReference type="PANTHER" id="PTHR11645:SF0">
    <property type="entry name" value="PYRROLINE-5-CARBOXYLATE REDUCTASE 3"/>
    <property type="match status" value="1"/>
</dbReference>
<dbReference type="EC" id="1.5.1.2" evidence="4 5"/>
<feature type="domain" description="Pyrroline-5-carboxylate reductase dimerisation" evidence="7">
    <location>
        <begin position="160"/>
        <end position="262"/>
    </location>
</feature>
<keyword evidence="4" id="KW-0641">Proline biosynthesis</keyword>
<dbReference type="InterPro" id="IPR008927">
    <property type="entry name" value="6-PGluconate_DH-like_C_sf"/>
</dbReference>
<evidence type="ECO:0000256" key="1">
    <source>
        <dbReference type="ARBA" id="ARBA00005525"/>
    </source>
</evidence>
<dbReference type="InterPro" id="IPR036291">
    <property type="entry name" value="NAD(P)-bd_dom_sf"/>
</dbReference>
<protein>
    <recommendedName>
        <fullName evidence="4 5">Pyrroline-5-carboxylate reductase</fullName>
        <shortName evidence="4">P5C reductase</shortName>
        <shortName evidence="4">P5CR</shortName>
        <ecNumber evidence="4 5">1.5.1.2</ecNumber>
    </recommendedName>
    <alternativeName>
        <fullName evidence="4">PCA reductase</fullName>
    </alternativeName>
</protein>
<dbReference type="RefSeq" id="WP_338396971.1">
    <property type="nucleotide sequence ID" value="NZ_AP025292.1"/>
</dbReference>
<evidence type="ECO:0000259" key="7">
    <source>
        <dbReference type="Pfam" id="PF14748"/>
    </source>
</evidence>
<comment type="pathway">
    <text evidence="4">Amino-acid biosynthesis; L-proline biosynthesis; L-proline from L-glutamate 5-semialdehyde: step 1/1.</text>
</comment>
<organism evidence="8 9">
    <name type="scientific">Persicobacter psychrovividus</name>
    <dbReference type="NCBI Taxonomy" id="387638"/>
    <lineage>
        <taxon>Bacteria</taxon>
        <taxon>Pseudomonadati</taxon>
        <taxon>Bacteroidota</taxon>
        <taxon>Cytophagia</taxon>
        <taxon>Cytophagales</taxon>
        <taxon>Persicobacteraceae</taxon>
        <taxon>Persicobacter</taxon>
    </lineage>
</organism>
<dbReference type="PIRSF" id="PIRSF000193">
    <property type="entry name" value="Pyrrol-5-carb_rd"/>
    <property type="match status" value="1"/>
</dbReference>
<keyword evidence="3 4" id="KW-0560">Oxidoreductase</keyword>
<proteinExistence type="inferred from homology"/>
<evidence type="ECO:0000259" key="6">
    <source>
        <dbReference type="Pfam" id="PF03807"/>
    </source>
</evidence>
<dbReference type="Proteomes" id="UP001354989">
    <property type="component" value="Chromosome"/>
</dbReference>
<sequence>MNQKIAIIGGGNLGSAIAYGLINESFIAPENLYITRRQTNKLADLAEKKVNVLADNLHACRQAQWIILAVKPHLINKVLREINEAITADSVVISVATGVDIQQIRNTVGEAPAVFRAMPNTAIAIQESMTCIATDTPSATLQQAVVDLFEQVGKAIIINEELMNAATVLGACGIAYALRFIRAASQGGIEIGFPAETAQLIAAQTVKGAASLLIENGQHPEREIDKVTTPMGCTIAGLNEMEHRGFSSALIKGVKTSYQKIDKIPTE</sequence>
<feature type="domain" description="Pyrroline-5-carboxylate reductase catalytic N-terminal" evidence="6">
    <location>
        <begin position="4"/>
        <end position="97"/>
    </location>
</feature>
<dbReference type="NCBIfam" id="TIGR00112">
    <property type="entry name" value="proC"/>
    <property type="match status" value="1"/>
</dbReference>
<evidence type="ECO:0000313" key="9">
    <source>
        <dbReference type="Proteomes" id="UP001354989"/>
    </source>
</evidence>
<evidence type="ECO:0000256" key="3">
    <source>
        <dbReference type="ARBA" id="ARBA00023002"/>
    </source>
</evidence>
<accession>A0ABM7VFJ3</accession>
<evidence type="ECO:0000256" key="2">
    <source>
        <dbReference type="ARBA" id="ARBA00022857"/>
    </source>
</evidence>
<dbReference type="SUPFAM" id="SSF51735">
    <property type="entry name" value="NAD(P)-binding Rossmann-fold domains"/>
    <property type="match status" value="1"/>
</dbReference>
<keyword evidence="9" id="KW-1185">Reference proteome</keyword>
<dbReference type="PANTHER" id="PTHR11645">
    <property type="entry name" value="PYRROLINE-5-CARBOXYLATE REDUCTASE"/>
    <property type="match status" value="1"/>
</dbReference>
<dbReference type="InterPro" id="IPR029036">
    <property type="entry name" value="P5CR_dimer"/>
</dbReference>
<dbReference type="InterPro" id="IPR000304">
    <property type="entry name" value="Pyrroline-COOH_reductase"/>
</dbReference>
<dbReference type="Gene3D" id="1.10.3730.10">
    <property type="entry name" value="ProC C-terminal domain-like"/>
    <property type="match status" value="1"/>
</dbReference>
<comment type="subcellular location">
    <subcellularLocation>
        <location evidence="4">Cytoplasm</location>
    </subcellularLocation>
</comment>
<dbReference type="HAMAP" id="MF_01925">
    <property type="entry name" value="P5C_reductase"/>
    <property type="match status" value="1"/>
</dbReference>
<keyword evidence="2 4" id="KW-0521">NADP</keyword>
<comment type="catalytic activity">
    <reaction evidence="4">
        <text>L-proline + NAD(+) = (S)-1-pyrroline-5-carboxylate + NADH + 2 H(+)</text>
        <dbReference type="Rhea" id="RHEA:14105"/>
        <dbReference type="ChEBI" id="CHEBI:15378"/>
        <dbReference type="ChEBI" id="CHEBI:17388"/>
        <dbReference type="ChEBI" id="CHEBI:57540"/>
        <dbReference type="ChEBI" id="CHEBI:57945"/>
        <dbReference type="ChEBI" id="CHEBI:60039"/>
        <dbReference type="EC" id="1.5.1.2"/>
    </reaction>
</comment>
<evidence type="ECO:0000256" key="4">
    <source>
        <dbReference type="HAMAP-Rule" id="MF_01925"/>
    </source>
</evidence>
<gene>
    <name evidence="4 8" type="primary">proC</name>
    <name evidence="8" type="ORF">PEPS_20060</name>
</gene>
<dbReference type="EMBL" id="AP025292">
    <property type="protein sequence ID" value="BDC99725.1"/>
    <property type="molecule type" value="Genomic_DNA"/>
</dbReference>
<keyword evidence="4" id="KW-0963">Cytoplasm</keyword>
<evidence type="ECO:0000256" key="5">
    <source>
        <dbReference type="NCBIfam" id="TIGR00112"/>
    </source>
</evidence>
<evidence type="ECO:0000313" key="8">
    <source>
        <dbReference type="EMBL" id="BDC99725.1"/>
    </source>
</evidence>
<reference evidence="8 9" key="1">
    <citation type="submission" date="2021-12" db="EMBL/GenBank/DDBJ databases">
        <title>Genome sequencing of bacteria with rrn-lacking chromosome and rrn-plasmid.</title>
        <authorList>
            <person name="Anda M."/>
            <person name="Iwasaki W."/>
        </authorList>
    </citation>
    <scope>NUCLEOTIDE SEQUENCE [LARGE SCALE GENOMIC DNA]</scope>
    <source>
        <strain evidence="8 9">NBRC 101262</strain>
    </source>
</reference>
<dbReference type="Pfam" id="PF14748">
    <property type="entry name" value="P5CR_dimer"/>
    <property type="match status" value="1"/>
</dbReference>
<dbReference type="Gene3D" id="3.40.50.720">
    <property type="entry name" value="NAD(P)-binding Rossmann-like Domain"/>
    <property type="match status" value="1"/>
</dbReference>
<comment type="function">
    <text evidence="4">Catalyzes the reduction of 1-pyrroline-5-carboxylate (PCA) to L-proline.</text>
</comment>
<dbReference type="Pfam" id="PF03807">
    <property type="entry name" value="F420_oxidored"/>
    <property type="match status" value="1"/>
</dbReference>
<comment type="catalytic activity">
    <reaction evidence="4">
        <text>L-proline + NADP(+) = (S)-1-pyrroline-5-carboxylate + NADPH + 2 H(+)</text>
        <dbReference type="Rhea" id="RHEA:14109"/>
        <dbReference type="ChEBI" id="CHEBI:15378"/>
        <dbReference type="ChEBI" id="CHEBI:17388"/>
        <dbReference type="ChEBI" id="CHEBI:57783"/>
        <dbReference type="ChEBI" id="CHEBI:58349"/>
        <dbReference type="ChEBI" id="CHEBI:60039"/>
        <dbReference type="EC" id="1.5.1.2"/>
    </reaction>
</comment>
<dbReference type="InterPro" id="IPR028939">
    <property type="entry name" value="P5C_Rdtase_cat_N"/>
</dbReference>
<comment type="similarity">
    <text evidence="1 4">Belongs to the pyrroline-5-carboxylate reductase family.</text>
</comment>
<keyword evidence="4" id="KW-0028">Amino-acid biosynthesis</keyword>
<name>A0ABM7VFJ3_9BACT</name>